<keyword evidence="6" id="KW-1185">Reference proteome</keyword>
<sequence length="633" mass="71271">MYDRLRRRGALCFADSHDRQRPALHDSVSRDDFLRRHGMDAAAAAIREGEVLDEFYQSLLERAGDFRNVLLAIEHCARRGKAAGPNGLRLSDLDRYARHDLARVLGELIISGEYQPGETRTKRISKGGGRGFREITIQDANDRVVERAVLQVIRPLTESQYFDTNLGFRSPGYPREDALALAERLSSDTGRWVWISEDQRDAFDNVPIGRLMQAIQRVIRNDQLCNFIQRLAQTSRRRGIRQGGPLSPELLSLYNHTYLDQWWQRRYPDVPLLRVADDILILANSMEEAHDLHGALADQCRSIGLLVKGTAETSIADLRQGQATQWLGYPVARGERGLDVSIASRAWDKLADNLQLAWETDYPEAHAVDCVDGWIGQQGATFREQDVQEVFARVQRSLSEAGFEVVLSPGEFASAWRKAHRESWIRVRRNLLVSSRRCNGSAVRSARQHFSLAASLRLRDEACSTVTSRSESPRRQLHLYTDGSSDPDSGVGGWAFLIVNEDSPLDLTDQQAGSHPRASNNRMELEAVLQGLRAIGEEPACITIKTDSEYVERGLNEYLPIWLSSRPDSRFKDSIPSHPRLWRRVMDAIGPHEAYCVWIPGHSGHTENEIVDRLAGAAVRDHLTQCACALDTA</sequence>
<dbReference type="InterPro" id="IPR051083">
    <property type="entry name" value="GrpII_Intron_Splice-Mob/Def"/>
</dbReference>
<dbReference type="SUPFAM" id="SSF53098">
    <property type="entry name" value="Ribonuclease H-like"/>
    <property type="match status" value="1"/>
</dbReference>
<evidence type="ECO:0000259" key="4">
    <source>
        <dbReference type="PROSITE" id="PS50879"/>
    </source>
</evidence>
<organism evidence="5 6">
    <name type="scientific">Roseiconus lacunae</name>
    <dbReference type="NCBI Taxonomy" id="2605694"/>
    <lineage>
        <taxon>Bacteria</taxon>
        <taxon>Pseudomonadati</taxon>
        <taxon>Planctomycetota</taxon>
        <taxon>Planctomycetia</taxon>
        <taxon>Pirellulales</taxon>
        <taxon>Pirellulaceae</taxon>
        <taxon>Roseiconus</taxon>
    </lineage>
</organism>
<dbReference type="CDD" id="cd09278">
    <property type="entry name" value="RNase_HI_prokaryote_like"/>
    <property type="match status" value="1"/>
</dbReference>
<dbReference type="GO" id="GO:0003964">
    <property type="term" value="F:RNA-directed DNA polymerase activity"/>
    <property type="evidence" value="ECO:0007669"/>
    <property type="project" value="UniProtKB-KW"/>
</dbReference>
<dbReference type="InterPro" id="IPR000477">
    <property type="entry name" value="RT_dom"/>
</dbReference>
<feature type="domain" description="RNase H type-1" evidence="4">
    <location>
        <begin position="473"/>
        <end position="620"/>
    </location>
</feature>
<dbReference type="PANTHER" id="PTHR34047:SF8">
    <property type="entry name" value="PROTEIN YKFC"/>
    <property type="match status" value="1"/>
</dbReference>
<comment type="similarity">
    <text evidence="2">Belongs to the bacterial reverse transcriptase family.</text>
</comment>
<accession>A0ABT7PT56</accession>
<evidence type="ECO:0000313" key="6">
    <source>
        <dbReference type="Proteomes" id="UP001239462"/>
    </source>
</evidence>
<keyword evidence="5" id="KW-0548">Nucleotidyltransferase</keyword>
<dbReference type="InterPro" id="IPR043502">
    <property type="entry name" value="DNA/RNA_pol_sf"/>
</dbReference>
<comment type="caution">
    <text evidence="5">The sequence shown here is derived from an EMBL/GenBank/DDBJ whole genome shotgun (WGS) entry which is preliminary data.</text>
</comment>
<dbReference type="Pfam" id="PF00078">
    <property type="entry name" value="RVT_1"/>
    <property type="match status" value="1"/>
</dbReference>
<dbReference type="PANTHER" id="PTHR34047">
    <property type="entry name" value="NUCLEAR INTRON MATURASE 1, MITOCHONDRIAL-RELATED"/>
    <property type="match status" value="1"/>
</dbReference>
<evidence type="ECO:0000259" key="3">
    <source>
        <dbReference type="PROSITE" id="PS50878"/>
    </source>
</evidence>
<dbReference type="PROSITE" id="PS50879">
    <property type="entry name" value="RNASE_H_1"/>
    <property type="match status" value="1"/>
</dbReference>
<dbReference type="InterPro" id="IPR002156">
    <property type="entry name" value="RNaseH_domain"/>
</dbReference>
<dbReference type="InterPro" id="IPR022892">
    <property type="entry name" value="RNaseHI"/>
</dbReference>
<gene>
    <name evidence="5" type="ORF">QTN89_27955</name>
</gene>
<dbReference type="InterPro" id="IPR036397">
    <property type="entry name" value="RNaseH_sf"/>
</dbReference>
<proteinExistence type="inferred from homology"/>
<name>A0ABT7PT56_9BACT</name>
<dbReference type="SUPFAM" id="SSF56672">
    <property type="entry name" value="DNA/RNA polymerases"/>
    <property type="match status" value="1"/>
</dbReference>
<reference evidence="5 6" key="1">
    <citation type="submission" date="2023-06" db="EMBL/GenBank/DDBJ databases">
        <title>Roseiconus lacunae JC819 isolated from Gulf of Mannar region, Tamil Nadu.</title>
        <authorList>
            <person name="Pk S."/>
            <person name="Ch S."/>
            <person name="Ch V.R."/>
        </authorList>
    </citation>
    <scope>NUCLEOTIDE SEQUENCE [LARGE SCALE GENOMIC DNA]</scope>
    <source>
        <strain evidence="5 6">JC819</strain>
    </source>
</reference>
<evidence type="ECO:0000256" key="2">
    <source>
        <dbReference type="ARBA" id="ARBA00034120"/>
    </source>
</evidence>
<dbReference type="PROSITE" id="PS50878">
    <property type="entry name" value="RT_POL"/>
    <property type="match status" value="1"/>
</dbReference>
<dbReference type="Gene3D" id="3.30.420.10">
    <property type="entry name" value="Ribonuclease H-like superfamily/Ribonuclease H"/>
    <property type="match status" value="1"/>
</dbReference>
<dbReference type="RefSeq" id="WP_289167429.1">
    <property type="nucleotide sequence ID" value="NZ_JASZZN010000037.1"/>
</dbReference>
<dbReference type="Pfam" id="PF00075">
    <property type="entry name" value="RNase_H"/>
    <property type="match status" value="1"/>
</dbReference>
<feature type="domain" description="Reverse transcriptase" evidence="3">
    <location>
        <begin position="105"/>
        <end position="331"/>
    </location>
</feature>
<protein>
    <submittedName>
        <fullName evidence="5">Reverse transcriptase domain-containing protein</fullName>
    </submittedName>
</protein>
<dbReference type="EMBL" id="JASZZN010000037">
    <property type="protein sequence ID" value="MDM4019321.1"/>
    <property type="molecule type" value="Genomic_DNA"/>
</dbReference>
<evidence type="ECO:0000256" key="1">
    <source>
        <dbReference type="ARBA" id="ARBA00011245"/>
    </source>
</evidence>
<keyword evidence="5" id="KW-0808">Transferase</keyword>
<comment type="subunit">
    <text evidence="1">Monomer.</text>
</comment>
<dbReference type="InterPro" id="IPR012337">
    <property type="entry name" value="RNaseH-like_sf"/>
</dbReference>
<dbReference type="Proteomes" id="UP001239462">
    <property type="component" value="Unassembled WGS sequence"/>
</dbReference>
<keyword evidence="5" id="KW-0695">RNA-directed DNA polymerase</keyword>
<evidence type="ECO:0000313" key="5">
    <source>
        <dbReference type="EMBL" id="MDM4019321.1"/>
    </source>
</evidence>